<feature type="coiled-coil region" evidence="1">
    <location>
        <begin position="203"/>
        <end position="230"/>
    </location>
</feature>
<evidence type="ECO:0000256" key="1">
    <source>
        <dbReference type="SAM" id="Coils"/>
    </source>
</evidence>
<feature type="compositionally biased region" description="Basic and acidic residues" evidence="2">
    <location>
        <begin position="361"/>
        <end position="374"/>
    </location>
</feature>
<keyword evidence="4" id="KW-1185">Reference proteome</keyword>
<dbReference type="EMBL" id="CAXAJV020001301">
    <property type="protein sequence ID" value="CAL7952320.1"/>
    <property type="molecule type" value="Genomic_DNA"/>
</dbReference>
<feature type="compositionally biased region" description="Polar residues" evidence="2">
    <location>
        <begin position="156"/>
        <end position="170"/>
    </location>
</feature>
<accession>A0ABP1PMC1</accession>
<organism evidence="3 4">
    <name type="scientific">Xylocopa violacea</name>
    <name type="common">Violet carpenter bee</name>
    <name type="synonym">Apis violacea</name>
    <dbReference type="NCBI Taxonomy" id="135666"/>
    <lineage>
        <taxon>Eukaryota</taxon>
        <taxon>Metazoa</taxon>
        <taxon>Ecdysozoa</taxon>
        <taxon>Arthropoda</taxon>
        <taxon>Hexapoda</taxon>
        <taxon>Insecta</taxon>
        <taxon>Pterygota</taxon>
        <taxon>Neoptera</taxon>
        <taxon>Endopterygota</taxon>
        <taxon>Hymenoptera</taxon>
        <taxon>Apocrita</taxon>
        <taxon>Aculeata</taxon>
        <taxon>Apoidea</taxon>
        <taxon>Anthophila</taxon>
        <taxon>Apidae</taxon>
        <taxon>Xylocopa</taxon>
        <taxon>Xylocopa</taxon>
    </lineage>
</organism>
<evidence type="ECO:0000313" key="3">
    <source>
        <dbReference type="EMBL" id="CAL7952320.1"/>
    </source>
</evidence>
<feature type="coiled-coil region" evidence="1">
    <location>
        <begin position="266"/>
        <end position="300"/>
    </location>
</feature>
<proteinExistence type="predicted"/>
<reference evidence="3 4" key="1">
    <citation type="submission" date="2024-08" db="EMBL/GenBank/DDBJ databases">
        <authorList>
            <person name="Will J Nash"/>
            <person name="Angela Man"/>
            <person name="Seanna McTaggart"/>
            <person name="Kendall Baker"/>
            <person name="Tom Barker"/>
            <person name="Leah Catchpole"/>
            <person name="Alex Durrant"/>
            <person name="Karim Gharbi"/>
            <person name="Naomi Irish"/>
            <person name="Gemy Kaithakottil"/>
            <person name="Debby Ku"/>
            <person name="Aaliyah Providence"/>
            <person name="Felix Shaw"/>
            <person name="David Swarbreck"/>
            <person name="Chris Watkins"/>
            <person name="Ann M. McCartney"/>
            <person name="Giulio Formenti"/>
            <person name="Alice Mouton"/>
            <person name="Noel Vella"/>
            <person name="Bjorn M von Reumont"/>
            <person name="Adriana Vella"/>
            <person name="Wilfried Haerty"/>
        </authorList>
    </citation>
    <scope>NUCLEOTIDE SEQUENCE [LARGE SCALE GENOMIC DNA]</scope>
</reference>
<comment type="caution">
    <text evidence="3">The sequence shown here is derived from an EMBL/GenBank/DDBJ whole genome shotgun (WGS) entry which is preliminary data.</text>
</comment>
<name>A0ABP1PMC1_XYLVO</name>
<feature type="region of interest" description="Disordered" evidence="2">
    <location>
        <begin position="331"/>
        <end position="374"/>
    </location>
</feature>
<evidence type="ECO:0000313" key="4">
    <source>
        <dbReference type="Proteomes" id="UP001642520"/>
    </source>
</evidence>
<sequence>MSCVHYQQTASPKERTYYDSQYNRYAPPSYGLAPSVRPQESYRSVLGDPLYGDPRMETERIPLAYKQETMKHVNERDTVTLDKMQTKMRFLEDSNIVMQTRNQNLITENKALVSQLKEERNEIKRLEKRLVSLREELDSEKLKIDEMRKETEQAGKRSTSMMETDGTSTTNIASKADRGVQVWAVCMGCQRKLESCEKQPPTVTITKSELEVLEKDMQTLRDTIIAREEAWDKAMEREQNYRQQLARLTTETITARHLSETRYEELKAMTNALTEKETELKALQKDNACLNKMILKLYNNYQRGQEGCQRNNTPADINEKDQRYIESVIRRTSSAKAKQKPKLKSSCSEGTAHSANYQNSPRDKREPQRIKQAV</sequence>
<gene>
    <name evidence="3" type="ORF">XYLVIOL_LOCUS11004</name>
</gene>
<dbReference type="Proteomes" id="UP001642520">
    <property type="component" value="Unassembled WGS sequence"/>
</dbReference>
<feature type="region of interest" description="Disordered" evidence="2">
    <location>
        <begin position="148"/>
        <end position="170"/>
    </location>
</feature>
<protein>
    <submittedName>
        <fullName evidence="3">Uncharacterized protein</fullName>
    </submittedName>
</protein>
<evidence type="ECO:0000256" key="2">
    <source>
        <dbReference type="SAM" id="MobiDB-lite"/>
    </source>
</evidence>
<feature type="compositionally biased region" description="Polar residues" evidence="2">
    <location>
        <begin position="345"/>
        <end position="360"/>
    </location>
</feature>
<keyword evidence="1" id="KW-0175">Coiled coil</keyword>